<keyword evidence="4 5" id="KW-0175">Coiled coil</keyword>
<feature type="region of interest" description="Disordered" evidence="6">
    <location>
        <begin position="1067"/>
        <end position="1096"/>
    </location>
</feature>
<evidence type="ECO:0000256" key="3">
    <source>
        <dbReference type="ARBA" id="ARBA00022490"/>
    </source>
</evidence>
<comment type="caution">
    <text evidence="9">The sequence shown here is derived from an EMBL/GenBank/DDBJ whole genome shotgun (WGS) entry which is preliminary data.</text>
</comment>
<feature type="compositionally biased region" description="Acidic residues" evidence="6">
    <location>
        <begin position="734"/>
        <end position="745"/>
    </location>
</feature>
<dbReference type="Pfam" id="PF05670">
    <property type="entry name" value="NFACT-R_1"/>
    <property type="match status" value="1"/>
</dbReference>
<dbReference type="PANTHER" id="PTHR15239">
    <property type="entry name" value="NUCLEAR EXPORT MEDIATOR FACTOR NEMF"/>
    <property type="match status" value="1"/>
</dbReference>
<feature type="domain" description="NFACT protein C-terminal" evidence="8">
    <location>
        <begin position="956"/>
        <end position="1064"/>
    </location>
</feature>
<feature type="compositionally biased region" description="Acidic residues" evidence="6">
    <location>
        <begin position="443"/>
        <end position="466"/>
    </location>
</feature>
<evidence type="ECO:0000313" key="9">
    <source>
        <dbReference type="EMBL" id="KAK8877284.1"/>
    </source>
</evidence>
<evidence type="ECO:0000256" key="1">
    <source>
        <dbReference type="ARBA" id="ARBA00004496"/>
    </source>
</evidence>
<organism evidence="9 10">
    <name type="scientific">Apiospora arundinis</name>
    <dbReference type="NCBI Taxonomy" id="335852"/>
    <lineage>
        <taxon>Eukaryota</taxon>
        <taxon>Fungi</taxon>
        <taxon>Dikarya</taxon>
        <taxon>Ascomycota</taxon>
        <taxon>Pezizomycotina</taxon>
        <taxon>Sordariomycetes</taxon>
        <taxon>Xylariomycetidae</taxon>
        <taxon>Amphisphaeriales</taxon>
        <taxon>Apiosporaceae</taxon>
        <taxon>Apiospora</taxon>
    </lineage>
</organism>
<reference evidence="9 10" key="1">
    <citation type="journal article" date="2024" name="IMA Fungus">
        <title>Apiospora arundinis, a panoply of carbohydrate-active enzymes and secondary metabolites.</title>
        <authorList>
            <person name="Sorensen T."/>
            <person name="Petersen C."/>
            <person name="Muurmann A.T."/>
            <person name="Christiansen J.V."/>
            <person name="Brundto M.L."/>
            <person name="Overgaard C.K."/>
            <person name="Boysen A.T."/>
            <person name="Wollenberg R.D."/>
            <person name="Larsen T.O."/>
            <person name="Sorensen J.L."/>
            <person name="Nielsen K.L."/>
            <person name="Sondergaard T.E."/>
        </authorList>
    </citation>
    <scope>NUCLEOTIDE SEQUENCE [LARGE SCALE GENOMIC DNA]</scope>
    <source>
        <strain evidence="9 10">AAU 773</strain>
    </source>
</reference>
<feature type="compositionally biased region" description="Basic and acidic residues" evidence="6">
    <location>
        <begin position="929"/>
        <end position="939"/>
    </location>
</feature>
<comment type="subcellular location">
    <subcellularLocation>
        <location evidence="1">Cytoplasm</location>
    </subcellularLocation>
</comment>
<feature type="compositionally biased region" description="Low complexity" evidence="6">
    <location>
        <begin position="699"/>
        <end position="712"/>
    </location>
</feature>
<feature type="coiled-coil region" evidence="5">
    <location>
        <begin position="501"/>
        <end position="528"/>
    </location>
</feature>
<feature type="compositionally biased region" description="Gly residues" evidence="6">
    <location>
        <begin position="1068"/>
        <end position="1096"/>
    </location>
</feature>
<feature type="region of interest" description="Disordered" evidence="6">
    <location>
        <begin position="443"/>
        <end position="475"/>
    </location>
</feature>
<feature type="region of interest" description="Disordered" evidence="6">
    <location>
        <begin position="692"/>
        <end position="939"/>
    </location>
</feature>
<dbReference type="PANTHER" id="PTHR15239:SF6">
    <property type="entry name" value="RIBOSOME QUALITY CONTROL COMPLEX SUBUNIT NEMF"/>
    <property type="match status" value="1"/>
</dbReference>
<dbReference type="Pfam" id="PF05833">
    <property type="entry name" value="NFACT_N"/>
    <property type="match status" value="1"/>
</dbReference>
<proteinExistence type="inferred from homology"/>
<evidence type="ECO:0000256" key="4">
    <source>
        <dbReference type="ARBA" id="ARBA00023054"/>
    </source>
</evidence>
<feature type="compositionally biased region" description="Polar residues" evidence="6">
    <location>
        <begin position="751"/>
        <end position="765"/>
    </location>
</feature>
<feature type="compositionally biased region" description="Basic residues" evidence="6">
    <location>
        <begin position="861"/>
        <end position="875"/>
    </location>
</feature>
<keyword evidence="3" id="KW-0963">Cytoplasm</keyword>
<feature type="compositionally biased region" description="Acidic residues" evidence="6">
    <location>
        <begin position="767"/>
        <end position="780"/>
    </location>
</feature>
<evidence type="ECO:0000256" key="5">
    <source>
        <dbReference type="SAM" id="Coils"/>
    </source>
</evidence>
<dbReference type="InterPro" id="IPR021846">
    <property type="entry name" value="NFACT-C"/>
</dbReference>
<name>A0ABR2JHQ0_9PEZI</name>
<dbReference type="InterPro" id="IPR051608">
    <property type="entry name" value="RQC_Subunit_NEMF"/>
</dbReference>
<accession>A0ABR2JHQ0</accession>
<dbReference type="Proteomes" id="UP001390339">
    <property type="component" value="Unassembled WGS sequence"/>
</dbReference>
<dbReference type="Gene3D" id="2.30.310.10">
    <property type="entry name" value="ibrinogen binding protein from staphylococcus aureus domain"/>
    <property type="match status" value="1"/>
</dbReference>
<dbReference type="InterPro" id="IPR008532">
    <property type="entry name" value="NFACT_RNA-bd"/>
</dbReference>
<feature type="compositionally biased region" description="Basic and acidic residues" evidence="6">
    <location>
        <begin position="899"/>
        <end position="913"/>
    </location>
</feature>
<sequence length="1096" mass="120135">MKQRFSSLDVKVIAHELSTSLVSLRLSNIYDLSSKILLLKFAKPEDKKQLLIDSGFRCHLTDFARTTAAAPSVFVQKLRKSLKTRRVTKISQIGTDRIIEFQFSDGMYRLYLEFFASGNVILTDADLKIITLLRHVPEGEGQEPQRPGLPYSLDNRQNYGGVPELTKERVRTALQTTVEKAAVAAASGKKLKKKPGDELRKGLATTIVEIPPILVDHVLKVTNFDSTSQPAAVLENEELLEHLFRSLQEARKIVGDITSSESCKGYILAKRRPGALTEEAPADAGSESQDKAKGLLYEDFHPFLPRQFEEDPAYAVVTFENFNKMVDEFFSSIEGQRLESKLSEREAAAKQKLEAARADQNKRIEGLKQTQQLNVRKAGAIEANVERVQEAMDAVNGLIAQGMDWVDIGKLIERERKRGNPVAEIIALPLKLSENTVTLLLGEAEEDADMDENYDSDDSESDDEAGNETKEKSQRLHVDINLGVSPWVNARDYYDERKTAVVKEQKTAAQSEHALKSAEQKIAAELKKGLKQEKPLLHVVRRQMWFEKFIWFISSDGYLVLGGKDASQNEILYRRYLKKGDIYVHADLHGAPSVIIKNNPQTPDAPIPPSTLSQAGNLAVSASNAWDSKAGAAAYWVDAEQVSKSAPTGEFLPTGSFMVRGRKNFLPPAQLILGFGLMFKISEESKAKHVKHRLRDAGDTASVASSSVAISGESRESTLPATNTEATTPTQSDNEQDDNEEEDEYANAQDGDNQQRQNPLQSAGQNEDNDDDDDEEEPTPEEAAPTKQMNDLSVDETAQEKDVAGEGATSPQPEDKEEENDDEGEDEAEAEDATTEQASGSGPPPATDKGQSNQNQPKQQVSKRGKRGKAKKIAAKYRDQDDEDRAAAEALIGATAGRKKAEAEAKAKAEKEAAQALAKERRRAQHQKQQRETAEHEEVRKMMLEEGVETLDADEADKVTSLDSLVGIPLPGDEILEVIPVCGPYGAIGPSLKYKVKLQPGSQKKGKAIKEVLEAWKSVSAKKGVLDDKSQDKERMWPREVELMKTIKPEEAVNCIPAGKVRVMVVGGHAGGGGGGGGGGDSKGKRGGGGGKGKKK</sequence>
<evidence type="ECO:0000313" key="10">
    <source>
        <dbReference type="Proteomes" id="UP001390339"/>
    </source>
</evidence>
<comment type="similarity">
    <text evidence="2">Belongs to the NEMF family.</text>
</comment>
<feature type="compositionally biased region" description="Polar residues" evidence="6">
    <location>
        <begin position="719"/>
        <end position="732"/>
    </location>
</feature>
<feature type="coiled-coil region" evidence="5">
    <location>
        <begin position="339"/>
        <end position="370"/>
    </location>
</feature>
<dbReference type="EMBL" id="JAPCWZ010000002">
    <property type="protein sequence ID" value="KAK8877284.1"/>
    <property type="molecule type" value="Genomic_DNA"/>
</dbReference>
<feature type="domain" description="NFACT RNA-binding" evidence="7">
    <location>
        <begin position="548"/>
        <end position="661"/>
    </location>
</feature>
<evidence type="ECO:0000259" key="7">
    <source>
        <dbReference type="Pfam" id="PF05670"/>
    </source>
</evidence>
<dbReference type="Pfam" id="PF11923">
    <property type="entry name" value="NFACT-C"/>
    <property type="match status" value="1"/>
</dbReference>
<feature type="compositionally biased region" description="Acidic residues" evidence="6">
    <location>
        <begin position="815"/>
        <end position="834"/>
    </location>
</feature>
<feature type="compositionally biased region" description="Polar residues" evidence="6">
    <location>
        <begin position="849"/>
        <end position="860"/>
    </location>
</feature>
<evidence type="ECO:0000256" key="2">
    <source>
        <dbReference type="ARBA" id="ARBA00008318"/>
    </source>
</evidence>
<gene>
    <name evidence="9" type="ORF">PGQ11_002230</name>
</gene>
<protein>
    <submittedName>
        <fullName evidence="9">Fibronectin-binding protein A N-terminus-domain-containing protein</fullName>
    </submittedName>
</protein>
<evidence type="ECO:0000256" key="6">
    <source>
        <dbReference type="SAM" id="MobiDB-lite"/>
    </source>
</evidence>
<evidence type="ECO:0000259" key="8">
    <source>
        <dbReference type="Pfam" id="PF11923"/>
    </source>
</evidence>
<keyword evidence="10" id="KW-1185">Reference proteome</keyword>